<dbReference type="Proteomes" id="UP001329825">
    <property type="component" value="Chromosome 5"/>
</dbReference>
<organism evidence="2 3">
    <name type="scientific">Kwoniella shivajii</name>
    <dbReference type="NCBI Taxonomy" id="564305"/>
    <lineage>
        <taxon>Eukaryota</taxon>
        <taxon>Fungi</taxon>
        <taxon>Dikarya</taxon>
        <taxon>Basidiomycota</taxon>
        <taxon>Agaricomycotina</taxon>
        <taxon>Tremellomycetes</taxon>
        <taxon>Tremellales</taxon>
        <taxon>Cryptococcaceae</taxon>
        <taxon>Kwoniella</taxon>
    </lineage>
</organism>
<evidence type="ECO:0008006" key="4">
    <source>
        <dbReference type="Google" id="ProtNLM"/>
    </source>
</evidence>
<evidence type="ECO:0000313" key="2">
    <source>
        <dbReference type="EMBL" id="WRT66931.1"/>
    </source>
</evidence>
<proteinExistence type="predicted"/>
<reference evidence="2 3" key="1">
    <citation type="submission" date="2024-01" db="EMBL/GenBank/DDBJ databases">
        <title>Comparative genomics of Cryptococcus and Kwoniella reveals pathogenesis evolution and contrasting modes of karyotype evolution via chromosome fusion or intercentromeric recombination.</title>
        <authorList>
            <person name="Coelho M.A."/>
            <person name="David-Palma M."/>
            <person name="Shea T."/>
            <person name="Bowers K."/>
            <person name="McGinley-Smith S."/>
            <person name="Mohammad A.W."/>
            <person name="Gnirke A."/>
            <person name="Yurkov A.M."/>
            <person name="Nowrousian M."/>
            <person name="Sun S."/>
            <person name="Cuomo C.A."/>
            <person name="Heitman J."/>
        </authorList>
    </citation>
    <scope>NUCLEOTIDE SEQUENCE [LARGE SCALE GENOMIC DNA]</scope>
    <source>
        <strain evidence="2">CBS 11374</strain>
    </source>
</reference>
<evidence type="ECO:0000313" key="3">
    <source>
        <dbReference type="Proteomes" id="UP001329825"/>
    </source>
</evidence>
<sequence>MPERVHTLSRDSSTTTLIPGMETSMVPETFKSGKNSMNRSSCFPPALSESENVPPAWTISQNSTTRDVDFRKIVNMLFRKFDAPEIAKSILSTAQLTQDVNKYLSDTMQNSNTKTCNTTPIGIHGRSSLEQLRDDLTAIEVTARRYSEWFPDDLDIRNEKMRSRCREWRDYKEQLKMYKMTNSSANESKSEKDSKPTFEEPEISKKPVEIKARKVVPVLDNIAKTLRQGADLLNPRSSHGYQHRNADVIEGLSYLSSVVNHRYAELQQYVKSEMVALRMDGWYEGTLEEHMIRKFGRDPAQTYNFQDPGLVENRKRSELFHDWENRPKQDTQMDWFSWHSTLGNAQEEPEALGDIDSVIAHHESESSSQY</sequence>
<evidence type="ECO:0000256" key="1">
    <source>
        <dbReference type="SAM" id="MobiDB-lite"/>
    </source>
</evidence>
<keyword evidence="3" id="KW-1185">Reference proteome</keyword>
<feature type="compositionally biased region" description="Basic and acidic residues" evidence="1">
    <location>
        <begin position="188"/>
        <end position="202"/>
    </location>
</feature>
<protein>
    <recommendedName>
        <fullName evidence="4">CUE domain-containing protein</fullName>
    </recommendedName>
</protein>
<name>A0ABZ1CZ85_9TREE</name>
<gene>
    <name evidence="2" type="ORF">IL334_003896</name>
</gene>
<accession>A0ABZ1CZ85</accession>
<dbReference type="EMBL" id="CP141885">
    <property type="protein sequence ID" value="WRT66931.1"/>
    <property type="molecule type" value="Genomic_DNA"/>
</dbReference>
<feature type="region of interest" description="Disordered" evidence="1">
    <location>
        <begin position="181"/>
        <end position="202"/>
    </location>
</feature>
<dbReference type="GeneID" id="87956027"/>
<dbReference type="RefSeq" id="XP_062791671.1">
    <property type="nucleotide sequence ID" value="XM_062935620.1"/>
</dbReference>